<evidence type="ECO:0000256" key="1">
    <source>
        <dbReference type="ARBA" id="ARBA00022499"/>
    </source>
</evidence>
<dbReference type="EnsemblPlants" id="PNT77709">
    <property type="protein sequence ID" value="PNT77709"/>
    <property type="gene ID" value="BRADI_1g67552v3"/>
</dbReference>
<dbReference type="InterPro" id="IPR019954">
    <property type="entry name" value="Ubiquitin_CS"/>
</dbReference>
<dbReference type="GO" id="GO:0031625">
    <property type="term" value="F:ubiquitin protein ligase binding"/>
    <property type="evidence" value="ECO:0000318"/>
    <property type="project" value="GO_Central"/>
</dbReference>
<feature type="compositionally biased region" description="Pro residues" evidence="3">
    <location>
        <begin position="121"/>
        <end position="130"/>
    </location>
</feature>
<keyword evidence="7" id="KW-1185">Reference proteome</keyword>
<dbReference type="InParanoid" id="A0A2K2DTV6"/>
<dbReference type="GO" id="GO:0031386">
    <property type="term" value="F:protein tag activity"/>
    <property type="evidence" value="ECO:0000318"/>
    <property type="project" value="GO_Central"/>
</dbReference>
<dbReference type="PROSITE" id="PS00299">
    <property type="entry name" value="UBIQUITIN_1"/>
    <property type="match status" value="1"/>
</dbReference>
<evidence type="ECO:0000259" key="4">
    <source>
        <dbReference type="PROSITE" id="PS50053"/>
    </source>
</evidence>
<evidence type="ECO:0000256" key="3">
    <source>
        <dbReference type="SAM" id="MobiDB-lite"/>
    </source>
</evidence>
<organism evidence="5">
    <name type="scientific">Brachypodium distachyon</name>
    <name type="common">Purple false brome</name>
    <name type="synonym">Trachynia distachya</name>
    <dbReference type="NCBI Taxonomy" id="15368"/>
    <lineage>
        <taxon>Eukaryota</taxon>
        <taxon>Viridiplantae</taxon>
        <taxon>Streptophyta</taxon>
        <taxon>Embryophyta</taxon>
        <taxon>Tracheophyta</taxon>
        <taxon>Spermatophyta</taxon>
        <taxon>Magnoliopsida</taxon>
        <taxon>Liliopsida</taxon>
        <taxon>Poales</taxon>
        <taxon>Poaceae</taxon>
        <taxon>BOP clade</taxon>
        <taxon>Pooideae</taxon>
        <taxon>Stipodae</taxon>
        <taxon>Brachypodieae</taxon>
        <taxon>Brachypodium</taxon>
    </lineage>
</organism>
<accession>A0A2K2DTV6</accession>
<name>A0A2K2DTV6_BRADI</name>
<evidence type="ECO:0000313" key="6">
    <source>
        <dbReference type="EnsemblPlants" id="PNT77709"/>
    </source>
</evidence>
<keyword evidence="1" id="KW-1017">Isopeptide bond</keyword>
<dbReference type="GO" id="GO:0005737">
    <property type="term" value="C:cytoplasm"/>
    <property type="evidence" value="ECO:0000318"/>
    <property type="project" value="GO_Central"/>
</dbReference>
<dbReference type="GO" id="GO:0005634">
    <property type="term" value="C:nucleus"/>
    <property type="evidence" value="ECO:0000318"/>
    <property type="project" value="GO_Central"/>
</dbReference>
<dbReference type="STRING" id="15368.A0A2K2DTV6"/>
<dbReference type="PRINTS" id="PR00348">
    <property type="entry name" value="UBIQUITIN"/>
</dbReference>
<dbReference type="FunFam" id="3.10.20.90:FF:000160">
    <property type="entry name" value="Polyubiquitin-C"/>
    <property type="match status" value="1"/>
</dbReference>
<sequence>MQIFVKTLTGKTITLEVETSDTVANVKAKIQDKEGIPPEQQRLIFTGKQLEEGDTLADYGIHTQGVHASPQLQIGCLDNQNATRDCRPSIQRCSNAGEKLASQSHTHGEGRRTTAPDLQPKTPPRSPPFAGPIRCPTTRRRRIHLRAWPPTLGNTRTYRRLRQPKTAPPGGAAAPAFQRHARHRQQPSRASAHRCCEIRRKKPREGPAVRRASLVCRDPPATGRGEEGWRSGGGG</sequence>
<dbReference type="PANTHER" id="PTHR10666">
    <property type="entry name" value="UBIQUITIN"/>
    <property type="match status" value="1"/>
</dbReference>
<evidence type="ECO:0000313" key="5">
    <source>
        <dbReference type="EMBL" id="PNT77709.1"/>
    </source>
</evidence>
<evidence type="ECO:0000313" key="7">
    <source>
        <dbReference type="Proteomes" id="UP000008810"/>
    </source>
</evidence>
<reference evidence="5 6" key="1">
    <citation type="journal article" date="2010" name="Nature">
        <title>Genome sequencing and analysis of the model grass Brachypodium distachyon.</title>
        <authorList>
            <consortium name="International Brachypodium Initiative"/>
        </authorList>
    </citation>
    <scope>NUCLEOTIDE SEQUENCE [LARGE SCALE GENOMIC DNA]</scope>
    <source>
        <strain evidence="5 6">Bd21</strain>
    </source>
</reference>
<dbReference type="SUPFAM" id="SSF54236">
    <property type="entry name" value="Ubiquitin-like"/>
    <property type="match status" value="1"/>
</dbReference>
<feature type="domain" description="Ubiquitin-like" evidence="4">
    <location>
        <begin position="1"/>
        <end position="61"/>
    </location>
</feature>
<feature type="compositionally biased region" description="Basic and acidic residues" evidence="3">
    <location>
        <begin position="194"/>
        <end position="208"/>
    </location>
</feature>
<proteinExistence type="predicted"/>
<feature type="region of interest" description="Disordered" evidence="3">
    <location>
        <begin position="162"/>
        <end position="235"/>
    </location>
</feature>
<reference evidence="6" key="3">
    <citation type="submission" date="2018-08" db="UniProtKB">
        <authorList>
            <consortium name="EnsemblPlants"/>
        </authorList>
    </citation>
    <scope>IDENTIFICATION</scope>
    <source>
        <strain evidence="6">cv. Bd21</strain>
    </source>
</reference>
<dbReference type="Pfam" id="PF00240">
    <property type="entry name" value="ubiquitin"/>
    <property type="match status" value="1"/>
</dbReference>
<dbReference type="Gene3D" id="3.10.20.90">
    <property type="entry name" value="Phosphatidylinositol 3-kinase Catalytic Subunit, Chain A, domain 1"/>
    <property type="match status" value="1"/>
</dbReference>
<feature type="region of interest" description="Disordered" evidence="3">
    <location>
        <begin position="97"/>
        <end position="137"/>
    </location>
</feature>
<dbReference type="GO" id="GO:0003729">
    <property type="term" value="F:mRNA binding"/>
    <property type="evidence" value="ECO:0007669"/>
    <property type="project" value="UniProtKB-ARBA"/>
</dbReference>
<gene>
    <name evidence="5" type="ORF">BRADI_1g67552v3</name>
</gene>
<dbReference type="PROSITE" id="PS50053">
    <property type="entry name" value="UBIQUITIN_2"/>
    <property type="match status" value="1"/>
</dbReference>
<dbReference type="GO" id="GO:0016567">
    <property type="term" value="P:protein ubiquitination"/>
    <property type="evidence" value="ECO:0000318"/>
    <property type="project" value="GO_Central"/>
</dbReference>
<dbReference type="InterPro" id="IPR050158">
    <property type="entry name" value="Ubiquitin_ubiquitin-like"/>
</dbReference>
<protein>
    <recommendedName>
        <fullName evidence="4">Ubiquitin-like domain-containing protein</fullName>
    </recommendedName>
</protein>
<reference evidence="5" key="2">
    <citation type="submission" date="2017-06" db="EMBL/GenBank/DDBJ databases">
        <title>WGS assembly of Brachypodium distachyon.</title>
        <authorList>
            <consortium name="The International Brachypodium Initiative"/>
            <person name="Lucas S."/>
            <person name="Harmon-Smith M."/>
            <person name="Lail K."/>
            <person name="Tice H."/>
            <person name="Grimwood J."/>
            <person name="Bruce D."/>
            <person name="Barry K."/>
            <person name="Shu S."/>
            <person name="Lindquist E."/>
            <person name="Wang M."/>
            <person name="Pitluck S."/>
            <person name="Vogel J.P."/>
            <person name="Garvin D.F."/>
            <person name="Mockler T.C."/>
            <person name="Schmutz J."/>
            <person name="Rokhsar D."/>
            <person name="Bevan M.W."/>
        </authorList>
    </citation>
    <scope>NUCLEOTIDE SEQUENCE</scope>
    <source>
        <strain evidence="5">Bd21</strain>
    </source>
</reference>
<dbReference type="InterPro" id="IPR029071">
    <property type="entry name" value="Ubiquitin-like_domsf"/>
</dbReference>
<dbReference type="Gramene" id="PNT77709">
    <property type="protein sequence ID" value="PNT77709"/>
    <property type="gene ID" value="BRADI_1g67552v3"/>
</dbReference>
<keyword evidence="2" id="KW-0832">Ubl conjugation</keyword>
<dbReference type="SMART" id="SM00213">
    <property type="entry name" value="UBQ"/>
    <property type="match status" value="1"/>
</dbReference>
<dbReference type="OrthoDB" id="428577at2759"/>
<dbReference type="EMBL" id="CM000880">
    <property type="protein sequence ID" value="PNT77709.1"/>
    <property type="molecule type" value="Genomic_DNA"/>
</dbReference>
<dbReference type="GO" id="GO:0019941">
    <property type="term" value="P:modification-dependent protein catabolic process"/>
    <property type="evidence" value="ECO:0000318"/>
    <property type="project" value="GO_Central"/>
</dbReference>
<dbReference type="InterPro" id="IPR000626">
    <property type="entry name" value="Ubiquitin-like_dom"/>
</dbReference>
<evidence type="ECO:0000256" key="2">
    <source>
        <dbReference type="ARBA" id="ARBA00022843"/>
    </source>
</evidence>
<dbReference type="Proteomes" id="UP000008810">
    <property type="component" value="Chromosome 1"/>
</dbReference>
<dbReference type="AlphaFoldDB" id="A0A2K2DTV6"/>
<dbReference type="InterPro" id="IPR019956">
    <property type="entry name" value="Ubiquitin_dom"/>
</dbReference>